<evidence type="ECO:0000256" key="1">
    <source>
        <dbReference type="SAM" id="MobiDB-lite"/>
    </source>
</evidence>
<sequence>MLIPSRLFHHIGNHVPEYRIQKPEHQRLIATMLWHWVCQPRRHLEYVDWVPFSKQHIRDLWGSDTTMRRVCGYLYFVVLPGDNIVGRSSAFYPTSALKQALQDCLNDLKPDDLVRADGRVLRSLPRAIRSRSADGNNAKWRGAKCASAVKIDRPALVTLAVSTGNHIHRRAALQLLKLSYNTVCDGSVPVSYEQQSTGRIFSGLQTMPREVRNTALAGCWDYDIENCHYAIVKQMAAAAGRDCPIIDTYLKRKQAIRALLENATGASTIDVKAGLIALLYGARLTSSKKAALGDLLGREAAAIFIADPFVKALAADIVTARKAILAAQARRRGRFTNAMELEIDPAAADEAQVLCHLLQGVEATALRAVLRKYGDRVVLAMHDGWVSDAELDVDEIERLIKDATGYDLKIEARQIVPPPVDIAGAGMQNDETPDNEFLFENQWLADAELENRASSSVQRPASMPSGLRLSPRPQWNCPPGWSGARRRRADP</sequence>
<keyword evidence="3" id="KW-1185">Reference proteome</keyword>
<comment type="caution">
    <text evidence="2">The sequence shown here is derived from an EMBL/GenBank/DDBJ whole genome shotgun (WGS) entry which is preliminary data.</text>
</comment>
<accession>A0ABT8DMG1</accession>
<protein>
    <submittedName>
        <fullName evidence="2">Uncharacterized protein</fullName>
    </submittedName>
</protein>
<evidence type="ECO:0000313" key="2">
    <source>
        <dbReference type="EMBL" id="MDN3919113.1"/>
    </source>
</evidence>
<dbReference type="RefSeq" id="WP_290357427.1">
    <property type="nucleotide sequence ID" value="NZ_JAUHHC010000001.1"/>
</dbReference>
<feature type="region of interest" description="Disordered" evidence="1">
    <location>
        <begin position="450"/>
        <end position="491"/>
    </location>
</feature>
<reference evidence="2 3" key="1">
    <citation type="submission" date="2023-06" db="EMBL/GenBank/DDBJ databases">
        <title>Pelomonas sp. PFR6 16S ribosomal RNA gene Genome sequencing and assembly.</title>
        <authorList>
            <person name="Woo H."/>
        </authorList>
    </citation>
    <scope>NUCLEOTIDE SEQUENCE [LARGE SCALE GENOMIC DNA]</scope>
    <source>
        <strain evidence="2 3">PFR6</strain>
    </source>
</reference>
<name>A0ABT8DMG1_9BURK</name>
<evidence type="ECO:0000313" key="3">
    <source>
        <dbReference type="Proteomes" id="UP001228044"/>
    </source>
</evidence>
<proteinExistence type="predicted"/>
<dbReference type="Proteomes" id="UP001228044">
    <property type="component" value="Unassembled WGS sequence"/>
</dbReference>
<gene>
    <name evidence="2" type="ORF">QWJ38_02355</name>
</gene>
<dbReference type="EMBL" id="JAUHHC010000001">
    <property type="protein sequence ID" value="MDN3919113.1"/>
    <property type="molecule type" value="Genomic_DNA"/>
</dbReference>
<organism evidence="2 3">
    <name type="scientific">Roseateles violae</name>
    <dbReference type="NCBI Taxonomy" id="3058042"/>
    <lineage>
        <taxon>Bacteria</taxon>
        <taxon>Pseudomonadati</taxon>
        <taxon>Pseudomonadota</taxon>
        <taxon>Betaproteobacteria</taxon>
        <taxon>Burkholderiales</taxon>
        <taxon>Sphaerotilaceae</taxon>
        <taxon>Roseateles</taxon>
    </lineage>
</organism>